<gene>
    <name evidence="1" type="ORF">WJX73_006536</name>
</gene>
<keyword evidence="2" id="KW-1185">Reference proteome</keyword>
<dbReference type="Proteomes" id="UP001465755">
    <property type="component" value="Unassembled WGS sequence"/>
</dbReference>
<dbReference type="EMBL" id="JALJOQ010000041">
    <property type="protein sequence ID" value="KAK9805839.1"/>
    <property type="molecule type" value="Genomic_DNA"/>
</dbReference>
<evidence type="ECO:0000313" key="1">
    <source>
        <dbReference type="EMBL" id="KAK9805839.1"/>
    </source>
</evidence>
<name>A0AAW1P850_9CHLO</name>
<reference evidence="1 2" key="1">
    <citation type="journal article" date="2024" name="Nat. Commun.">
        <title>Phylogenomics reveals the evolutionary origins of lichenization in chlorophyte algae.</title>
        <authorList>
            <person name="Puginier C."/>
            <person name="Libourel C."/>
            <person name="Otte J."/>
            <person name="Skaloud P."/>
            <person name="Haon M."/>
            <person name="Grisel S."/>
            <person name="Petersen M."/>
            <person name="Berrin J.G."/>
            <person name="Delaux P.M."/>
            <person name="Dal Grande F."/>
            <person name="Keller J."/>
        </authorList>
    </citation>
    <scope>NUCLEOTIDE SEQUENCE [LARGE SCALE GENOMIC DNA]</scope>
    <source>
        <strain evidence="1 2">SAG 2036</strain>
    </source>
</reference>
<accession>A0AAW1P850</accession>
<organism evidence="1 2">
    <name type="scientific">Symbiochloris irregularis</name>
    <dbReference type="NCBI Taxonomy" id="706552"/>
    <lineage>
        <taxon>Eukaryota</taxon>
        <taxon>Viridiplantae</taxon>
        <taxon>Chlorophyta</taxon>
        <taxon>core chlorophytes</taxon>
        <taxon>Trebouxiophyceae</taxon>
        <taxon>Trebouxiales</taxon>
        <taxon>Trebouxiaceae</taxon>
        <taxon>Symbiochloris</taxon>
    </lineage>
</organism>
<proteinExistence type="predicted"/>
<evidence type="ECO:0000313" key="2">
    <source>
        <dbReference type="Proteomes" id="UP001465755"/>
    </source>
</evidence>
<dbReference type="AlphaFoldDB" id="A0AAW1P850"/>
<sequence>MRPGNVTGRRLQFAPDKILPSKSCKSCRSPPARLRVCLSKSSLSSASESTQREPQPLQAPPSAVFTAGHRQKPGQVPNLLWQGITYEELRQSPKFQALPPFDPAFLSGAWGLRNLRHDARPKDLPRLGGGICSASLLNAVLGFHEHRAAKALSLPGVYRNHAHTVQAFQNLRAPVQMPAFPDEVKAYHAMVAAESKPLLDSAGLDALRTAWGTAQEAASIVELIQAFPSDEVREVGLWWLDPAELPAEWGFAEGSLPPMVASPDAIIEHRWLGAHIWNPLDTPDVDLDEPVEVKNTCPFRFYKGSTGEMLWRCQSATRGTTIFRVHKHEERSIYLFY</sequence>
<comment type="caution">
    <text evidence="1">The sequence shown here is derived from an EMBL/GenBank/DDBJ whole genome shotgun (WGS) entry which is preliminary data.</text>
</comment>
<protein>
    <submittedName>
        <fullName evidence="1">Uncharacterized protein</fullName>
    </submittedName>
</protein>